<name>A0AAD9UGZ3_RIDPI</name>
<dbReference type="Proteomes" id="UP001209878">
    <property type="component" value="Unassembled WGS sequence"/>
</dbReference>
<keyword evidence="3" id="KW-1185">Reference proteome</keyword>
<accession>A0AAD9UGZ3</accession>
<reference evidence="2" key="1">
    <citation type="journal article" date="2023" name="Mol. Biol. Evol.">
        <title>Third-Generation Sequencing Reveals the Adaptive Role of the Epigenome in Three Deep-Sea Polychaetes.</title>
        <authorList>
            <person name="Perez M."/>
            <person name="Aroh O."/>
            <person name="Sun Y."/>
            <person name="Lan Y."/>
            <person name="Juniper S.K."/>
            <person name="Young C.R."/>
            <person name="Angers B."/>
            <person name="Qian P.Y."/>
        </authorList>
    </citation>
    <scope>NUCLEOTIDE SEQUENCE</scope>
    <source>
        <strain evidence="2">R07B-5</strain>
    </source>
</reference>
<gene>
    <name evidence="2" type="ORF">NP493_114g04008</name>
</gene>
<proteinExistence type="predicted"/>
<evidence type="ECO:0000313" key="2">
    <source>
        <dbReference type="EMBL" id="KAK2189159.1"/>
    </source>
</evidence>
<comment type="caution">
    <text evidence="2">The sequence shown here is derived from an EMBL/GenBank/DDBJ whole genome shotgun (WGS) entry which is preliminary data.</text>
</comment>
<dbReference type="AlphaFoldDB" id="A0AAD9UGZ3"/>
<evidence type="ECO:0000256" key="1">
    <source>
        <dbReference type="SAM" id="MobiDB-lite"/>
    </source>
</evidence>
<dbReference type="EMBL" id="JAODUO010000113">
    <property type="protein sequence ID" value="KAK2189159.1"/>
    <property type="molecule type" value="Genomic_DNA"/>
</dbReference>
<feature type="region of interest" description="Disordered" evidence="1">
    <location>
        <begin position="1"/>
        <end position="40"/>
    </location>
</feature>
<protein>
    <submittedName>
        <fullName evidence="2">Uncharacterized protein</fullName>
    </submittedName>
</protein>
<sequence>MLHGLLRGAAGPARQRHRRNQLQRSGGGRATDERLGPRHLQPHVRLQSDICLCNINAGGRIPLDNPQRHLVGVLPKQATTIPGGRSIKNRRQRYLVNARNKTNNNDTWWELALKQTTTSGRVRCQ</sequence>
<organism evidence="2 3">
    <name type="scientific">Ridgeia piscesae</name>
    <name type="common">Tubeworm</name>
    <dbReference type="NCBI Taxonomy" id="27915"/>
    <lineage>
        <taxon>Eukaryota</taxon>
        <taxon>Metazoa</taxon>
        <taxon>Spiralia</taxon>
        <taxon>Lophotrochozoa</taxon>
        <taxon>Annelida</taxon>
        <taxon>Polychaeta</taxon>
        <taxon>Sedentaria</taxon>
        <taxon>Canalipalpata</taxon>
        <taxon>Sabellida</taxon>
        <taxon>Siboglinidae</taxon>
        <taxon>Ridgeia</taxon>
    </lineage>
</organism>
<evidence type="ECO:0000313" key="3">
    <source>
        <dbReference type="Proteomes" id="UP001209878"/>
    </source>
</evidence>